<sequence length="257" mass="28864">MATKMGCVLTAIILLAMGAANCDEEIANLHMLPAEERTTRSIRVRPPSGYPKDCSAVRGRSGLHVIKPNGSPPLVVYCQLSRFGGGWTTIQKNIRRTKITWKESWTAYKFGFGNILQDHWLGNEYIFKIISQGNYKVMFLICDSRGRERVAYYDSFAIGNERSGYQLSLGRYSGNAGNALIGTVKSGVHDNMKFSTFDRDQDLSRSNCAQSCKGGFWYNSCYKVNLNSKSIFWYGLCNGNCMLSQILIKPNNVCRRV</sequence>
<dbReference type="GO" id="GO:0005577">
    <property type="term" value="C:fibrinogen complex"/>
    <property type="evidence" value="ECO:0007669"/>
    <property type="project" value="TreeGrafter"/>
</dbReference>
<dbReference type="EMBL" id="BFAA01001412">
    <property type="protein sequence ID" value="GCB65057.1"/>
    <property type="molecule type" value="Genomic_DNA"/>
</dbReference>
<feature type="chain" id="PRO_5018984211" description="Fibrinogen C-terminal domain-containing protein" evidence="5">
    <location>
        <begin position="23"/>
        <end position="257"/>
    </location>
</feature>
<evidence type="ECO:0000256" key="4">
    <source>
        <dbReference type="ARBA" id="ARBA00023180"/>
    </source>
</evidence>
<keyword evidence="8" id="KW-1185">Reference proteome</keyword>
<protein>
    <recommendedName>
        <fullName evidence="6">Fibrinogen C-terminal domain-containing protein</fullName>
    </recommendedName>
</protein>
<dbReference type="GO" id="GO:0042730">
    <property type="term" value="P:fibrinolysis"/>
    <property type="evidence" value="ECO:0007669"/>
    <property type="project" value="TreeGrafter"/>
</dbReference>
<dbReference type="Proteomes" id="UP000288216">
    <property type="component" value="Unassembled WGS sequence"/>
</dbReference>
<evidence type="ECO:0000313" key="8">
    <source>
        <dbReference type="Proteomes" id="UP000288216"/>
    </source>
</evidence>
<feature type="signal peptide" evidence="5">
    <location>
        <begin position="1"/>
        <end position="22"/>
    </location>
</feature>
<keyword evidence="3" id="KW-1015">Disulfide bond</keyword>
<dbReference type="AlphaFoldDB" id="A0A401NW23"/>
<dbReference type="SUPFAM" id="SSF56496">
    <property type="entry name" value="Fibrinogen C-terminal domain-like"/>
    <property type="match status" value="1"/>
</dbReference>
<dbReference type="GO" id="GO:0070527">
    <property type="term" value="P:platelet aggregation"/>
    <property type="evidence" value="ECO:0007669"/>
    <property type="project" value="TreeGrafter"/>
</dbReference>
<dbReference type="CDD" id="cd00087">
    <property type="entry name" value="FReD"/>
    <property type="match status" value="1"/>
</dbReference>
<dbReference type="GO" id="GO:0005201">
    <property type="term" value="F:extracellular matrix structural constituent"/>
    <property type="evidence" value="ECO:0007669"/>
    <property type="project" value="TreeGrafter"/>
</dbReference>
<dbReference type="InterPro" id="IPR037579">
    <property type="entry name" value="FIB_ANG-like"/>
</dbReference>
<name>A0A401NW23_SCYTO</name>
<dbReference type="SMART" id="SM00186">
    <property type="entry name" value="FBG"/>
    <property type="match status" value="1"/>
</dbReference>
<evidence type="ECO:0000256" key="5">
    <source>
        <dbReference type="SAM" id="SignalP"/>
    </source>
</evidence>
<keyword evidence="5" id="KW-0732">Signal</keyword>
<dbReference type="STRING" id="75743.A0A401NW23"/>
<evidence type="ECO:0000313" key="7">
    <source>
        <dbReference type="EMBL" id="GCB65057.1"/>
    </source>
</evidence>
<dbReference type="OrthoDB" id="7735550at2759"/>
<keyword evidence="4" id="KW-0325">Glycoprotein</keyword>
<dbReference type="PROSITE" id="PS51406">
    <property type="entry name" value="FIBRINOGEN_C_2"/>
    <property type="match status" value="1"/>
</dbReference>
<dbReference type="GO" id="GO:0034116">
    <property type="term" value="P:positive regulation of heterotypic cell-cell adhesion"/>
    <property type="evidence" value="ECO:0007669"/>
    <property type="project" value="TreeGrafter"/>
</dbReference>
<comment type="caution">
    <text evidence="7">The sequence shown here is derived from an EMBL/GenBank/DDBJ whole genome shotgun (WGS) entry which is preliminary data.</text>
</comment>
<dbReference type="Pfam" id="PF00147">
    <property type="entry name" value="Fibrinogen_C"/>
    <property type="match status" value="1"/>
</dbReference>
<dbReference type="Gene3D" id="3.90.215.10">
    <property type="entry name" value="Gamma Fibrinogen, chain A, domain 1"/>
    <property type="match status" value="1"/>
</dbReference>
<evidence type="ECO:0000256" key="3">
    <source>
        <dbReference type="ARBA" id="ARBA00023157"/>
    </source>
</evidence>
<feature type="domain" description="Fibrinogen C-terminal" evidence="6">
    <location>
        <begin position="45"/>
        <end position="227"/>
    </location>
</feature>
<dbReference type="PANTHER" id="PTHR47221:SF5">
    <property type="entry name" value="FIBRINOGEN C-TERMINAL DOMAIN-CONTAINING PROTEIN"/>
    <property type="match status" value="1"/>
</dbReference>
<keyword evidence="2" id="KW-0964">Secreted</keyword>
<dbReference type="InterPro" id="IPR014716">
    <property type="entry name" value="Fibrinogen_a/b/g_C_1"/>
</dbReference>
<dbReference type="OMA" id="NMHDNMR"/>
<dbReference type="InterPro" id="IPR036056">
    <property type="entry name" value="Fibrinogen-like_C"/>
</dbReference>
<dbReference type="PANTHER" id="PTHR47221">
    <property type="entry name" value="FIBRINOGEN ALPHA CHAIN"/>
    <property type="match status" value="1"/>
</dbReference>
<comment type="subcellular location">
    <subcellularLocation>
        <location evidence="1">Secreted</location>
    </subcellularLocation>
</comment>
<evidence type="ECO:0000256" key="1">
    <source>
        <dbReference type="ARBA" id="ARBA00004613"/>
    </source>
</evidence>
<dbReference type="GO" id="GO:0030674">
    <property type="term" value="F:protein-macromolecule adaptor activity"/>
    <property type="evidence" value="ECO:0007669"/>
    <property type="project" value="TreeGrafter"/>
</dbReference>
<organism evidence="7 8">
    <name type="scientific">Scyliorhinus torazame</name>
    <name type="common">Cloudy catshark</name>
    <name type="synonym">Catulus torazame</name>
    <dbReference type="NCBI Taxonomy" id="75743"/>
    <lineage>
        <taxon>Eukaryota</taxon>
        <taxon>Metazoa</taxon>
        <taxon>Chordata</taxon>
        <taxon>Craniata</taxon>
        <taxon>Vertebrata</taxon>
        <taxon>Chondrichthyes</taxon>
        <taxon>Elasmobranchii</taxon>
        <taxon>Galeomorphii</taxon>
        <taxon>Galeoidea</taxon>
        <taxon>Carcharhiniformes</taxon>
        <taxon>Scyliorhinidae</taxon>
        <taxon>Scyliorhinus</taxon>
    </lineage>
</organism>
<dbReference type="GO" id="GO:0072377">
    <property type="term" value="P:blood coagulation, common pathway"/>
    <property type="evidence" value="ECO:0007669"/>
    <property type="project" value="TreeGrafter"/>
</dbReference>
<reference evidence="7 8" key="1">
    <citation type="journal article" date="2018" name="Nat. Ecol. Evol.">
        <title>Shark genomes provide insights into elasmobranch evolution and the origin of vertebrates.</title>
        <authorList>
            <person name="Hara Y"/>
            <person name="Yamaguchi K"/>
            <person name="Onimaru K"/>
            <person name="Kadota M"/>
            <person name="Koyanagi M"/>
            <person name="Keeley SD"/>
            <person name="Tatsumi K"/>
            <person name="Tanaka K"/>
            <person name="Motone F"/>
            <person name="Kageyama Y"/>
            <person name="Nozu R"/>
            <person name="Adachi N"/>
            <person name="Nishimura O"/>
            <person name="Nakagawa R"/>
            <person name="Tanegashima C"/>
            <person name="Kiyatake I"/>
            <person name="Matsumoto R"/>
            <person name="Murakumo K"/>
            <person name="Nishida K"/>
            <person name="Terakita A"/>
            <person name="Kuratani S"/>
            <person name="Sato K"/>
            <person name="Hyodo S Kuraku.S."/>
        </authorList>
    </citation>
    <scope>NUCLEOTIDE SEQUENCE [LARGE SCALE GENOMIC DNA]</scope>
</reference>
<dbReference type="InterPro" id="IPR002181">
    <property type="entry name" value="Fibrinogen_a/b/g_C_dom"/>
</dbReference>
<proteinExistence type="predicted"/>
<accession>A0A401NW23</accession>
<evidence type="ECO:0000256" key="2">
    <source>
        <dbReference type="ARBA" id="ARBA00022525"/>
    </source>
</evidence>
<gene>
    <name evidence="7" type="ORF">scyTo_0004709</name>
</gene>
<evidence type="ECO:0000259" key="6">
    <source>
        <dbReference type="PROSITE" id="PS51406"/>
    </source>
</evidence>